<dbReference type="PROSITE" id="PS50005">
    <property type="entry name" value="TPR"/>
    <property type="match status" value="2"/>
</dbReference>
<comment type="caution">
    <text evidence="5">The sequence shown here is derived from an EMBL/GenBank/DDBJ whole genome shotgun (WGS) entry which is preliminary data.</text>
</comment>
<dbReference type="GO" id="GO:0072380">
    <property type="term" value="C:TRC complex"/>
    <property type="evidence" value="ECO:0007669"/>
    <property type="project" value="TreeGrafter"/>
</dbReference>
<evidence type="ECO:0000256" key="2">
    <source>
        <dbReference type="ARBA" id="ARBA00022803"/>
    </source>
</evidence>
<feature type="repeat" description="TPR" evidence="3">
    <location>
        <begin position="212"/>
        <end position="245"/>
    </location>
</feature>
<dbReference type="InterPro" id="IPR019734">
    <property type="entry name" value="TPR_rpt"/>
</dbReference>
<dbReference type="InterPro" id="IPR047150">
    <property type="entry name" value="SGT"/>
</dbReference>
<accession>A0A5C5WCT6</accession>
<dbReference type="GO" id="GO:0060090">
    <property type="term" value="F:molecular adaptor activity"/>
    <property type="evidence" value="ECO:0007669"/>
    <property type="project" value="TreeGrafter"/>
</dbReference>
<evidence type="ECO:0000256" key="3">
    <source>
        <dbReference type="PROSITE-ProRule" id="PRU00339"/>
    </source>
</evidence>
<reference evidence="5 6" key="1">
    <citation type="submission" date="2019-02" db="EMBL/GenBank/DDBJ databases">
        <title>Deep-cultivation of Planctomycetes and their phenomic and genomic characterization uncovers novel biology.</title>
        <authorList>
            <person name="Wiegand S."/>
            <person name="Jogler M."/>
            <person name="Boedeker C."/>
            <person name="Pinto D."/>
            <person name="Vollmers J."/>
            <person name="Rivas-Marin E."/>
            <person name="Kohn T."/>
            <person name="Peeters S.H."/>
            <person name="Heuer A."/>
            <person name="Rast P."/>
            <person name="Oberbeckmann S."/>
            <person name="Bunk B."/>
            <person name="Jeske O."/>
            <person name="Meyerdierks A."/>
            <person name="Storesund J.E."/>
            <person name="Kallscheuer N."/>
            <person name="Luecker S."/>
            <person name="Lage O.M."/>
            <person name="Pohl T."/>
            <person name="Merkel B.J."/>
            <person name="Hornburger P."/>
            <person name="Mueller R.-W."/>
            <person name="Bruemmer F."/>
            <person name="Labrenz M."/>
            <person name="Spormann A.M."/>
            <person name="Op Den Camp H."/>
            <person name="Overmann J."/>
            <person name="Amann R."/>
            <person name="Jetten M.S.M."/>
            <person name="Mascher T."/>
            <person name="Medema M.H."/>
            <person name="Devos D.P."/>
            <person name="Kaster A.-K."/>
            <person name="Ovreas L."/>
            <person name="Rohde M."/>
            <person name="Galperin M.Y."/>
            <person name="Jogler C."/>
        </authorList>
    </citation>
    <scope>NUCLEOTIDE SEQUENCE [LARGE SCALE GENOMIC DNA]</scope>
    <source>
        <strain evidence="5 6">Pla111</strain>
    </source>
</reference>
<name>A0A5C5WCT6_9BACT</name>
<dbReference type="PANTHER" id="PTHR45831">
    <property type="entry name" value="LD24721P"/>
    <property type="match status" value="1"/>
</dbReference>
<proteinExistence type="predicted"/>
<feature type="repeat" description="TPR" evidence="3">
    <location>
        <begin position="178"/>
        <end position="211"/>
    </location>
</feature>
<dbReference type="Gene3D" id="1.25.40.10">
    <property type="entry name" value="Tetratricopeptide repeat domain"/>
    <property type="match status" value="1"/>
</dbReference>
<dbReference type="GO" id="GO:0006620">
    <property type="term" value="P:post-translational protein targeting to endoplasmic reticulum membrane"/>
    <property type="evidence" value="ECO:0007669"/>
    <property type="project" value="TreeGrafter"/>
</dbReference>
<protein>
    <submittedName>
        <fullName evidence="5">Tetratricopeptide repeat protein</fullName>
    </submittedName>
</protein>
<organism evidence="5 6">
    <name type="scientific">Botrimarina hoheduenensis</name>
    <dbReference type="NCBI Taxonomy" id="2528000"/>
    <lineage>
        <taxon>Bacteria</taxon>
        <taxon>Pseudomonadati</taxon>
        <taxon>Planctomycetota</taxon>
        <taxon>Planctomycetia</taxon>
        <taxon>Pirellulales</taxon>
        <taxon>Lacipirellulaceae</taxon>
        <taxon>Botrimarina</taxon>
    </lineage>
</organism>
<feature type="region of interest" description="Disordered" evidence="4">
    <location>
        <begin position="1"/>
        <end position="29"/>
    </location>
</feature>
<gene>
    <name evidence="5" type="ORF">Pla111_02590</name>
</gene>
<dbReference type="AlphaFoldDB" id="A0A5C5WCT6"/>
<dbReference type="PANTHER" id="PTHR45831:SF2">
    <property type="entry name" value="LD24721P"/>
    <property type="match status" value="1"/>
</dbReference>
<evidence type="ECO:0000313" key="5">
    <source>
        <dbReference type="EMBL" id="TWT48490.1"/>
    </source>
</evidence>
<dbReference type="SMART" id="SM00028">
    <property type="entry name" value="TPR"/>
    <property type="match status" value="2"/>
</dbReference>
<evidence type="ECO:0000313" key="6">
    <source>
        <dbReference type="Proteomes" id="UP000318995"/>
    </source>
</evidence>
<sequence>MTRVCREAQNNPRETSHEATPPVNRDNGARESVGVLWNETAAVEDHSLRSPLIVAAYEGYLTNQDSAAFVQIVAKRYTCATLERLALMGDRAARRGAVLAIGFMGDYAANSTLGRALTDRDRAVRTLAENGIRELWTRVGSREQRLTLRNVVRLNQARRYEDAISLSTELIHDSPWIAEAWCQRGTAHYHLSQYEAAVRNCHQALEINPYHFTAAVGMGQCYLMQDNPMAALESFRRALRLNPGLEEVRAHVIQLQRTIRDE</sequence>
<keyword evidence="6" id="KW-1185">Reference proteome</keyword>
<dbReference type="Proteomes" id="UP000318995">
    <property type="component" value="Unassembled WGS sequence"/>
</dbReference>
<keyword evidence="1" id="KW-0677">Repeat</keyword>
<dbReference type="SUPFAM" id="SSF48452">
    <property type="entry name" value="TPR-like"/>
    <property type="match status" value="1"/>
</dbReference>
<dbReference type="GO" id="GO:0016020">
    <property type="term" value="C:membrane"/>
    <property type="evidence" value="ECO:0007669"/>
    <property type="project" value="TreeGrafter"/>
</dbReference>
<dbReference type="EMBL" id="SJPH01000001">
    <property type="protein sequence ID" value="TWT48490.1"/>
    <property type="molecule type" value="Genomic_DNA"/>
</dbReference>
<keyword evidence="2 3" id="KW-0802">TPR repeat</keyword>
<evidence type="ECO:0000256" key="1">
    <source>
        <dbReference type="ARBA" id="ARBA00022737"/>
    </source>
</evidence>
<evidence type="ECO:0000256" key="4">
    <source>
        <dbReference type="SAM" id="MobiDB-lite"/>
    </source>
</evidence>
<dbReference type="Pfam" id="PF00515">
    <property type="entry name" value="TPR_1"/>
    <property type="match status" value="1"/>
</dbReference>
<dbReference type="InterPro" id="IPR011990">
    <property type="entry name" value="TPR-like_helical_dom_sf"/>
</dbReference>